<dbReference type="SMART" id="SM00079">
    <property type="entry name" value="PBPe"/>
    <property type="match status" value="1"/>
</dbReference>
<gene>
    <name evidence="8" type="ORF">ACEG43_36090</name>
</gene>
<feature type="domain" description="Ionotropic glutamate receptor C-terminal" evidence="7">
    <location>
        <begin position="52"/>
        <end position="274"/>
    </location>
</feature>
<keyword evidence="3 5" id="KW-0732">Signal</keyword>
<accession>A0ABV4SVL8</accession>
<dbReference type="Pfam" id="PF00497">
    <property type="entry name" value="SBP_bac_3"/>
    <property type="match status" value="1"/>
</dbReference>
<dbReference type="CDD" id="cd13530">
    <property type="entry name" value="PBP2_peptides_like"/>
    <property type="match status" value="1"/>
</dbReference>
<comment type="similarity">
    <text evidence="2 4">Belongs to the bacterial solute-binding protein 3 family.</text>
</comment>
<evidence type="ECO:0000256" key="4">
    <source>
        <dbReference type="RuleBase" id="RU003744"/>
    </source>
</evidence>
<evidence type="ECO:0000256" key="1">
    <source>
        <dbReference type="ARBA" id="ARBA00004196"/>
    </source>
</evidence>
<evidence type="ECO:0000313" key="9">
    <source>
        <dbReference type="Proteomes" id="UP001571476"/>
    </source>
</evidence>
<feature type="signal peptide" evidence="5">
    <location>
        <begin position="1"/>
        <end position="32"/>
    </location>
</feature>
<protein>
    <submittedName>
        <fullName evidence="8">ABC transporter substrate-binding protein</fullName>
    </submittedName>
</protein>
<comment type="caution">
    <text evidence="8">The sequence shown here is derived from an EMBL/GenBank/DDBJ whole genome shotgun (WGS) entry which is preliminary data.</text>
</comment>
<evidence type="ECO:0000256" key="5">
    <source>
        <dbReference type="SAM" id="SignalP"/>
    </source>
</evidence>
<feature type="chain" id="PRO_5047537748" evidence="5">
    <location>
        <begin position="33"/>
        <end position="282"/>
    </location>
</feature>
<dbReference type="RefSeq" id="WP_372565738.1">
    <property type="nucleotide sequence ID" value="NZ_JBGOSP010000026.1"/>
</dbReference>
<reference evidence="8 9" key="1">
    <citation type="submission" date="2024-08" db="EMBL/GenBank/DDBJ databases">
        <title>Genome sequence of Streptomyces aureus CACIA-1.46HGO.</title>
        <authorList>
            <person name="Evangelista-Martinez Z."/>
        </authorList>
    </citation>
    <scope>NUCLEOTIDE SEQUENCE [LARGE SCALE GENOMIC DNA]</scope>
    <source>
        <strain evidence="8 9">CACIA-1.46HGO</strain>
    </source>
</reference>
<dbReference type="SMART" id="SM00062">
    <property type="entry name" value="PBPb"/>
    <property type="match status" value="1"/>
</dbReference>
<dbReference type="PROSITE" id="PS51257">
    <property type="entry name" value="PROKAR_LIPOPROTEIN"/>
    <property type="match status" value="1"/>
</dbReference>
<name>A0ABV4SVL8_9ACTN</name>
<evidence type="ECO:0000256" key="2">
    <source>
        <dbReference type="ARBA" id="ARBA00010333"/>
    </source>
</evidence>
<dbReference type="Proteomes" id="UP001571476">
    <property type="component" value="Unassembled WGS sequence"/>
</dbReference>
<evidence type="ECO:0000256" key="3">
    <source>
        <dbReference type="ARBA" id="ARBA00022729"/>
    </source>
</evidence>
<dbReference type="SUPFAM" id="SSF53850">
    <property type="entry name" value="Periplasmic binding protein-like II"/>
    <property type="match status" value="1"/>
</dbReference>
<evidence type="ECO:0000259" key="6">
    <source>
        <dbReference type="SMART" id="SM00062"/>
    </source>
</evidence>
<feature type="domain" description="Solute-binding protein family 3/N-terminal" evidence="6">
    <location>
        <begin position="52"/>
        <end position="275"/>
    </location>
</feature>
<dbReference type="PANTHER" id="PTHR35936">
    <property type="entry name" value="MEMBRANE-BOUND LYTIC MUREIN TRANSGLYCOSYLASE F"/>
    <property type="match status" value="1"/>
</dbReference>
<dbReference type="PANTHER" id="PTHR35936:SF17">
    <property type="entry name" value="ARGININE-BINDING EXTRACELLULAR PROTEIN ARTP"/>
    <property type="match status" value="1"/>
</dbReference>
<organism evidence="8 9">
    <name type="scientific">Streptomyces aureus</name>
    <dbReference type="NCBI Taxonomy" id="193461"/>
    <lineage>
        <taxon>Bacteria</taxon>
        <taxon>Bacillati</taxon>
        <taxon>Actinomycetota</taxon>
        <taxon>Actinomycetes</taxon>
        <taxon>Kitasatosporales</taxon>
        <taxon>Streptomycetaceae</taxon>
        <taxon>Streptomyces</taxon>
    </lineage>
</organism>
<dbReference type="EMBL" id="JBGOSP010000026">
    <property type="protein sequence ID" value="MFA3841553.1"/>
    <property type="molecule type" value="Genomic_DNA"/>
</dbReference>
<dbReference type="InterPro" id="IPR001638">
    <property type="entry name" value="Solute-binding_3/MltF_N"/>
</dbReference>
<dbReference type="InterPro" id="IPR018313">
    <property type="entry name" value="SBP_3_CS"/>
</dbReference>
<sequence>MPKGSPVSTHGRLVRRSTPLVLAAALTLSATACSKEQATTTAGGVKLVKSGQLTTCTHLPYAPFQSEKGKKIVGFDVDLIDLVADDLGLKQQIVDKSFETIKTGADLNAGVCDVAAAGMTITPERKQHLAFSTPYFDANQALLSRKGVKAKSLGDIKSGKIKLGSQSATTGEDTAHAAGIDSKSFESSDAELNGLRTSQVDVVIQDYPVVQEWLKDPANAAKFTVTGTVQTGEKYGFAVRKGGNPKLLAAIDKAIKKAKQDGTYKKLYEKWIGPMPAEAVSQ</sequence>
<dbReference type="PROSITE" id="PS01039">
    <property type="entry name" value="SBP_BACTERIAL_3"/>
    <property type="match status" value="1"/>
</dbReference>
<dbReference type="Gene3D" id="3.40.190.10">
    <property type="entry name" value="Periplasmic binding protein-like II"/>
    <property type="match status" value="2"/>
</dbReference>
<comment type="subcellular location">
    <subcellularLocation>
        <location evidence="1">Cell envelope</location>
    </subcellularLocation>
</comment>
<evidence type="ECO:0000259" key="7">
    <source>
        <dbReference type="SMART" id="SM00079"/>
    </source>
</evidence>
<evidence type="ECO:0000313" key="8">
    <source>
        <dbReference type="EMBL" id="MFA3841553.1"/>
    </source>
</evidence>
<dbReference type="InterPro" id="IPR001320">
    <property type="entry name" value="Iontro_rcpt_C"/>
</dbReference>
<proteinExistence type="inferred from homology"/>
<keyword evidence="9" id="KW-1185">Reference proteome</keyword>